<dbReference type="Pfam" id="PF00034">
    <property type="entry name" value="Cytochrom_C"/>
    <property type="match status" value="1"/>
</dbReference>
<evidence type="ECO:0000256" key="3">
    <source>
        <dbReference type="ARBA" id="ARBA00022723"/>
    </source>
</evidence>
<proteinExistence type="predicted"/>
<evidence type="ECO:0000256" key="1">
    <source>
        <dbReference type="ARBA" id="ARBA00004418"/>
    </source>
</evidence>
<name>A0A366KP69_9SPHI</name>
<keyword evidence="7 9" id="KW-0408">Iron</keyword>
<dbReference type="InterPro" id="IPR026259">
    <property type="entry name" value="MauG/Cytc_peroxidase"/>
</dbReference>
<keyword evidence="6" id="KW-0560">Oxidoreductase</keyword>
<sequence length="323" mass="35873">MKRSKLIIPLSLITLVILMAGFGADDPTVINSRERLGEKLFFDPILSKDKSISCASCHKPEFAFADTARVSLGVGGTKGTRNSPSVTNLSGRPNLFWDGRAASLEDQALQPIINPVEMNLPIADAIDRLQKDKEYAALFQKIFNAPPTQKNLLLAIASFERTLETANSPYDRYINGDDKAISENAKRGRMLFIGKANCNNCHSGEDFTADRFKGIGLFNDEDLKDQGRFEVTGNPEHKGHFKIPGLRNVGLTAPYMHNGMFKTLKEVIQYYNNPDAVIKNGKNRDLSLNKPLGLSETEINDIEAFLLSLTDDRFQKPNHKTGQ</sequence>
<dbReference type="AlphaFoldDB" id="A0A366KP69"/>
<organism evidence="11 12">
    <name type="scientific">Pedobacter miscanthi</name>
    <dbReference type="NCBI Taxonomy" id="2259170"/>
    <lineage>
        <taxon>Bacteria</taxon>
        <taxon>Pseudomonadati</taxon>
        <taxon>Bacteroidota</taxon>
        <taxon>Sphingobacteriia</taxon>
        <taxon>Sphingobacteriales</taxon>
        <taxon>Sphingobacteriaceae</taxon>
        <taxon>Pedobacter</taxon>
    </lineage>
</organism>
<dbReference type="GO" id="GO:0042597">
    <property type="term" value="C:periplasmic space"/>
    <property type="evidence" value="ECO:0007669"/>
    <property type="project" value="UniProtKB-SubCell"/>
</dbReference>
<reference evidence="11 12" key="1">
    <citation type="submission" date="2018-07" db="EMBL/GenBank/DDBJ databases">
        <title>A draft genome of a endophytic bacteria, a new species of Pedobacter.</title>
        <authorList>
            <person name="Zhang Z.D."/>
            <person name="Chen Z.J."/>
        </authorList>
    </citation>
    <scope>NUCLEOTIDE SEQUENCE [LARGE SCALE GENOMIC DNA]</scope>
    <source>
        <strain evidence="11 12">RS10</strain>
    </source>
</reference>
<comment type="PTM">
    <text evidence="8">Binds 2 heme groups per subunit.</text>
</comment>
<keyword evidence="11" id="KW-0575">Peroxidase</keyword>
<dbReference type="Proteomes" id="UP000252081">
    <property type="component" value="Unassembled WGS sequence"/>
</dbReference>
<dbReference type="EMBL" id="QNQU01000026">
    <property type="protein sequence ID" value="RBQ03063.1"/>
    <property type="molecule type" value="Genomic_DNA"/>
</dbReference>
<keyword evidence="2 8" id="KW-0349">Heme</keyword>
<evidence type="ECO:0000256" key="5">
    <source>
        <dbReference type="ARBA" id="ARBA00022764"/>
    </source>
</evidence>
<evidence type="ECO:0000259" key="10">
    <source>
        <dbReference type="PROSITE" id="PS51007"/>
    </source>
</evidence>
<accession>A0A366KP69</accession>
<feature type="binding site" description="covalent" evidence="8">
    <location>
        <position position="198"/>
    </location>
    <ligand>
        <name>heme c</name>
        <dbReference type="ChEBI" id="CHEBI:61717"/>
        <label>2</label>
    </ligand>
</feature>
<comment type="caution">
    <text evidence="11">The sequence shown here is derived from an EMBL/GenBank/DDBJ whole genome shotgun (WGS) entry which is preliminary data.</text>
</comment>
<feature type="binding site" description="axial binding residue" evidence="9">
    <location>
        <position position="58"/>
    </location>
    <ligand>
        <name>heme c</name>
        <dbReference type="ChEBI" id="CHEBI:61717"/>
        <label>1</label>
    </ligand>
    <ligandPart>
        <name>Fe</name>
        <dbReference type="ChEBI" id="CHEBI:18248"/>
    </ligandPart>
</feature>
<dbReference type="PROSITE" id="PS51007">
    <property type="entry name" value="CYTC"/>
    <property type="match status" value="2"/>
</dbReference>
<keyword evidence="3 9" id="KW-0479">Metal-binding</keyword>
<dbReference type="OrthoDB" id="9805202at2"/>
<evidence type="ECO:0000256" key="7">
    <source>
        <dbReference type="ARBA" id="ARBA00023004"/>
    </source>
</evidence>
<dbReference type="Pfam" id="PF03150">
    <property type="entry name" value="CCP_MauG"/>
    <property type="match status" value="1"/>
</dbReference>
<dbReference type="GO" id="GO:0009055">
    <property type="term" value="F:electron transfer activity"/>
    <property type="evidence" value="ECO:0007669"/>
    <property type="project" value="InterPro"/>
</dbReference>
<feature type="binding site" description="covalent" evidence="8">
    <location>
        <position position="57"/>
    </location>
    <ligand>
        <name>heme c</name>
        <dbReference type="ChEBI" id="CHEBI:61717"/>
        <label>1</label>
    </ligand>
</feature>
<evidence type="ECO:0000256" key="8">
    <source>
        <dbReference type="PIRSR" id="PIRSR000294-1"/>
    </source>
</evidence>
<feature type="binding site" description="covalent" evidence="8">
    <location>
        <position position="54"/>
    </location>
    <ligand>
        <name>heme c</name>
        <dbReference type="ChEBI" id="CHEBI:61717"/>
        <label>1</label>
    </ligand>
</feature>
<keyword evidence="5" id="KW-0574">Periplasm</keyword>
<dbReference type="InterPro" id="IPR051395">
    <property type="entry name" value="Cytochrome_c_Peroxidase/MauG"/>
</dbReference>
<dbReference type="PIRSF" id="PIRSF000294">
    <property type="entry name" value="Cytochrome-c_peroxidase"/>
    <property type="match status" value="1"/>
</dbReference>
<dbReference type="InterPro" id="IPR009056">
    <property type="entry name" value="Cyt_c-like_dom"/>
</dbReference>
<feature type="binding site" description="covalent" evidence="8">
    <location>
        <position position="201"/>
    </location>
    <ligand>
        <name>heme c</name>
        <dbReference type="ChEBI" id="CHEBI:61717"/>
        <label>2</label>
    </ligand>
</feature>
<dbReference type="PANTHER" id="PTHR30600">
    <property type="entry name" value="CYTOCHROME C PEROXIDASE-RELATED"/>
    <property type="match status" value="1"/>
</dbReference>
<comment type="cofactor">
    <cofactor evidence="8">
        <name>heme</name>
        <dbReference type="ChEBI" id="CHEBI:30413"/>
    </cofactor>
    <text evidence="8">Binds 2 heme groups.</text>
</comment>
<evidence type="ECO:0000256" key="2">
    <source>
        <dbReference type="ARBA" id="ARBA00022617"/>
    </source>
</evidence>
<feature type="binding site" description="axial binding residue" evidence="9">
    <location>
        <position position="202"/>
    </location>
    <ligand>
        <name>heme c</name>
        <dbReference type="ChEBI" id="CHEBI:61717"/>
        <label>2</label>
    </ligand>
    <ligandPart>
        <name>Fe</name>
        <dbReference type="ChEBI" id="CHEBI:18248"/>
    </ligandPart>
</feature>
<dbReference type="InterPro" id="IPR036909">
    <property type="entry name" value="Cyt_c-like_dom_sf"/>
</dbReference>
<feature type="domain" description="Cytochrome c" evidence="10">
    <location>
        <begin position="183"/>
        <end position="310"/>
    </location>
</feature>
<dbReference type="InterPro" id="IPR004852">
    <property type="entry name" value="Di-haem_cyt_c_peroxidsae"/>
</dbReference>
<protein>
    <submittedName>
        <fullName evidence="11">Cytochrome-c peroxidase</fullName>
    </submittedName>
</protein>
<keyword evidence="4" id="KW-0732">Signal</keyword>
<evidence type="ECO:0000256" key="6">
    <source>
        <dbReference type="ARBA" id="ARBA00023002"/>
    </source>
</evidence>
<dbReference type="SUPFAM" id="SSF46626">
    <property type="entry name" value="Cytochrome c"/>
    <property type="match status" value="2"/>
</dbReference>
<evidence type="ECO:0000256" key="9">
    <source>
        <dbReference type="PIRSR" id="PIRSR000294-2"/>
    </source>
</evidence>
<feature type="domain" description="Cytochrome c" evidence="10">
    <location>
        <begin position="32"/>
        <end position="146"/>
    </location>
</feature>
<evidence type="ECO:0000313" key="12">
    <source>
        <dbReference type="Proteomes" id="UP000252081"/>
    </source>
</evidence>
<evidence type="ECO:0000313" key="11">
    <source>
        <dbReference type="EMBL" id="RBQ03063.1"/>
    </source>
</evidence>
<evidence type="ECO:0000256" key="4">
    <source>
        <dbReference type="ARBA" id="ARBA00022729"/>
    </source>
</evidence>
<dbReference type="RefSeq" id="WP_113951324.1">
    <property type="nucleotide sequence ID" value="NZ_QNQU01000026.1"/>
</dbReference>
<comment type="subcellular location">
    <subcellularLocation>
        <location evidence="1">Periplasm</location>
    </subcellularLocation>
</comment>
<dbReference type="Gene3D" id="1.10.760.10">
    <property type="entry name" value="Cytochrome c-like domain"/>
    <property type="match status" value="2"/>
</dbReference>
<dbReference type="GO" id="GO:0046872">
    <property type="term" value="F:metal ion binding"/>
    <property type="evidence" value="ECO:0007669"/>
    <property type="project" value="UniProtKB-KW"/>
</dbReference>
<dbReference type="GO" id="GO:0020037">
    <property type="term" value="F:heme binding"/>
    <property type="evidence" value="ECO:0007669"/>
    <property type="project" value="InterPro"/>
</dbReference>
<gene>
    <name evidence="11" type="ORF">DRW42_23540</name>
</gene>
<dbReference type="GO" id="GO:0004130">
    <property type="term" value="F:cytochrome-c peroxidase activity"/>
    <property type="evidence" value="ECO:0007669"/>
    <property type="project" value="TreeGrafter"/>
</dbReference>
<keyword evidence="12" id="KW-1185">Reference proteome</keyword>